<reference evidence="2 3" key="1">
    <citation type="submission" date="2020-08" db="EMBL/GenBank/DDBJ databases">
        <title>Genome Sequencing of Nocardia wallacei strain FMUON74 and assembly.</title>
        <authorList>
            <person name="Toyokawa M."/>
            <person name="Uesaka K."/>
        </authorList>
    </citation>
    <scope>NUCLEOTIDE SEQUENCE [LARGE SCALE GENOMIC DNA]</scope>
    <source>
        <strain evidence="2 3">FMUON74</strain>
    </source>
</reference>
<keyword evidence="3" id="KW-1185">Reference proteome</keyword>
<gene>
    <name evidence="2" type="ORF">NWFMUON74_58560</name>
</gene>
<evidence type="ECO:0000313" key="3">
    <source>
        <dbReference type="Proteomes" id="UP000516173"/>
    </source>
</evidence>
<accession>A0A7G1KY77</accession>
<proteinExistence type="predicted"/>
<name>A0A7G1KY77_9NOCA</name>
<dbReference type="KEGG" id="nwl:NWFMUON74_58560"/>
<evidence type="ECO:0000256" key="1">
    <source>
        <dbReference type="SAM" id="MobiDB-lite"/>
    </source>
</evidence>
<organism evidence="2 3">
    <name type="scientific">Nocardia wallacei</name>
    <dbReference type="NCBI Taxonomy" id="480035"/>
    <lineage>
        <taxon>Bacteria</taxon>
        <taxon>Bacillati</taxon>
        <taxon>Actinomycetota</taxon>
        <taxon>Actinomycetes</taxon>
        <taxon>Mycobacteriales</taxon>
        <taxon>Nocardiaceae</taxon>
        <taxon>Nocardia</taxon>
    </lineage>
</organism>
<protein>
    <submittedName>
        <fullName evidence="2">Uncharacterized protein</fullName>
    </submittedName>
</protein>
<sequence length="107" mass="11944">MPQKVTLASEHNNHSQTTEGFGLYPTPPPNHLPTPGHPLHPRNPTATPPPALDARDVDIHKGILAPSRLSQVPSSRPWQRRRADIAHRFTLRPGAPSDEVVTYRYPR</sequence>
<dbReference type="AlphaFoldDB" id="A0A7G1KY77"/>
<dbReference type="EMBL" id="AP023396">
    <property type="protein sequence ID" value="BCK58084.1"/>
    <property type="molecule type" value="Genomic_DNA"/>
</dbReference>
<evidence type="ECO:0000313" key="2">
    <source>
        <dbReference type="EMBL" id="BCK58084.1"/>
    </source>
</evidence>
<feature type="region of interest" description="Disordered" evidence="1">
    <location>
        <begin position="1"/>
        <end position="53"/>
    </location>
</feature>
<feature type="compositionally biased region" description="Pro residues" evidence="1">
    <location>
        <begin position="25"/>
        <end position="38"/>
    </location>
</feature>
<dbReference type="Proteomes" id="UP000516173">
    <property type="component" value="Chromosome"/>
</dbReference>